<proteinExistence type="predicted"/>
<dbReference type="EMBL" id="GG662407">
    <property type="protein sequence ID" value="EAS05111.2"/>
    <property type="molecule type" value="Genomic_DNA"/>
</dbReference>
<organism evidence="1 2">
    <name type="scientific">Tetrahymena thermophila (strain SB210)</name>
    <dbReference type="NCBI Taxonomy" id="312017"/>
    <lineage>
        <taxon>Eukaryota</taxon>
        <taxon>Sar</taxon>
        <taxon>Alveolata</taxon>
        <taxon>Ciliophora</taxon>
        <taxon>Intramacronucleata</taxon>
        <taxon>Oligohymenophorea</taxon>
        <taxon>Hymenostomatida</taxon>
        <taxon>Tetrahymenina</taxon>
        <taxon>Tetrahymenidae</taxon>
        <taxon>Tetrahymena</taxon>
    </lineage>
</organism>
<dbReference type="RefSeq" id="XP_001025356.2">
    <property type="nucleotide sequence ID" value="XM_001025356.2"/>
</dbReference>
<sequence>MINGNKDYKYTDMNLINDWIYSESDSCIYIYGSGLKCLDIFRYKVLVVFTFSGALFQTITFQTQWIISLSVEDIYVIAYSNAMLLCYDRQTLNLISHYASPSALNIVKAVYIQQFQQVAFICDSSFTGQIFIYGIKDLSVQKISSLFGQNGVGTVIDFTFYIGNTRITYLDEYGNINQNNFFGSYQSQGFTRITEITDRQETPIGMSIDYIEDKEEVSSQSQMNLYTVVQIQNDDQQSQFLVLNDNNMILRYQDYSLVVELIIDETINMAR</sequence>
<reference evidence="2" key="1">
    <citation type="journal article" date="2006" name="PLoS Biol.">
        <title>Macronuclear genome sequence of the ciliate Tetrahymena thermophila, a model eukaryote.</title>
        <authorList>
            <person name="Eisen J.A."/>
            <person name="Coyne R.S."/>
            <person name="Wu M."/>
            <person name="Wu D."/>
            <person name="Thiagarajan M."/>
            <person name="Wortman J.R."/>
            <person name="Badger J.H."/>
            <person name="Ren Q."/>
            <person name="Amedeo P."/>
            <person name="Jones K.M."/>
            <person name="Tallon L.J."/>
            <person name="Delcher A.L."/>
            <person name="Salzberg S.L."/>
            <person name="Silva J.C."/>
            <person name="Haas B.J."/>
            <person name="Majoros W.H."/>
            <person name="Farzad M."/>
            <person name="Carlton J.M."/>
            <person name="Smith R.K. Jr."/>
            <person name="Garg J."/>
            <person name="Pearlman R.E."/>
            <person name="Karrer K.M."/>
            <person name="Sun L."/>
            <person name="Manning G."/>
            <person name="Elde N.C."/>
            <person name="Turkewitz A.P."/>
            <person name="Asai D.J."/>
            <person name="Wilkes D.E."/>
            <person name="Wang Y."/>
            <person name="Cai H."/>
            <person name="Collins K."/>
            <person name="Stewart B.A."/>
            <person name="Lee S.R."/>
            <person name="Wilamowska K."/>
            <person name="Weinberg Z."/>
            <person name="Ruzzo W.L."/>
            <person name="Wloga D."/>
            <person name="Gaertig J."/>
            <person name="Frankel J."/>
            <person name="Tsao C.-C."/>
            <person name="Gorovsky M.A."/>
            <person name="Keeling P.J."/>
            <person name="Waller R.F."/>
            <person name="Patron N.J."/>
            <person name="Cherry J.M."/>
            <person name="Stover N.A."/>
            <person name="Krieger C.J."/>
            <person name="del Toro C."/>
            <person name="Ryder H.F."/>
            <person name="Williamson S.C."/>
            <person name="Barbeau R.A."/>
            <person name="Hamilton E.P."/>
            <person name="Orias E."/>
        </authorList>
    </citation>
    <scope>NUCLEOTIDE SEQUENCE [LARGE SCALE GENOMIC DNA]</scope>
    <source>
        <strain evidence="2">SB210</strain>
    </source>
</reference>
<dbReference type="AlphaFoldDB" id="I7LXP8"/>
<accession>I7LXP8</accession>
<gene>
    <name evidence="1" type="ORF">TTHERM_00762980</name>
</gene>
<keyword evidence="2" id="KW-1185">Reference proteome</keyword>
<dbReference type="Proteomes" id="UP000009168">
    <property type="component" value="Unassembled WGS sequence"/>
</dbReference>
<protein>
    <submittedName>
        <fullName evidence="1">Transmembrane protein, putative</fullName>
    </submittedName>
</protein>
<name>I7LXP8_TETTS</name>
<keyword evidence="1" id="KW-0812">Transmembrane</keyword>
<dbReference type="GeneID" id="7845457"/>
<dbReference type="InParanoid" id="I7LXP8"/>
<keyword evidence="1" id="KW-0472">Membrane</keyword>
<dbReference type="KEGG" id="tet:TTHERM_00762980"/>
<evidence type="ECO:0000313" key="2">
    <source>
        <dbReference type="Proteomes" id="UP000009168"/>
    </source>
</evidence>
<evidence type="ECO:0000313" key="1">
    <source>
        <dbReference type="EMBL" id="EAS05111.2"/>
    </source>
</evidence>